<organism evidence="7 8">
    <name type="scientific">Deinococcus piscis</name>
    <dbReference type="NCBI Taxonomy" id="394230"/>
    <lineage>
        <taxon>Bacteria</taxon>
        <taxon>Thermotogati</taxon>
        <taxon>Deinococcota</taxon>
        <taxon>Deinococci</taxon>
        <taxon>Deinococcales</taxon>
        <taxon>Deinococcaceae</taxon>
        <taxon>Deinococcus</taxon>
    </lineage>
</organism>
<feature type="domain" description="Type I restriction modification DNA specificity" evidence="6">
    <location>
        <begin position="327"/>
        <end position="394"/>
    </location>
</feature>
<evidence type="ECO:0000256" key="3">
    <source>
        <dbReference type="ARBA" id="ARBA00023125"/>
    </source>
</evidence>
<keyword evidence="7" id="KW-0255">Endonuclease</keyword>
<dbReference type="PANTHER" id="PTHR30408:SF12">
    <property type="entry name" value="TYPE I RESTRICTION ENZYME MJAVIII SPECIFICITY SUBUNIT"/>
    <property type="match status" value="1"/>
</dbReference>
<evidence type="ECO:0000313" key="7">
    <source>
        <dbReference type="EMBL" id="GHG01350.1"/>
    </source>
</evidence>
<gene>
    <name evidence="7" type="ORF">GCM10017783_12000</name>
</gene>
<keyword evidence="4" id="KW-0175">Coiled coil</keyword>
<keyword evidence="7" id="KW-0540">Nuclease</keyword>
<proteinExistence type="inferred from homology"/>
<feature type="coiled-coil region" evidence="4">
    <location>
        <begin position="376"/>
        <end position="403"/>
    </location>
</feature>
<name>A0ABQ3K9N7_9DEIO</name>
<dbReference type="Gene3D" id="3.90.220.20">
    <property type="entry name" value="DNA methylase specificity domains"/>
    <property type="match status" value="2"/>
</dbReference>
<feature type="domain" description="Type I restriction modification DNA specificity" evidence="6">
    <location>
        <begin position="25"/>
        <end position="195"/>
    </location>
</feature>
<dbReference type="EMBL" id="BNAL01000011">
    <property type="protein sequence ID" value="GHG01350.1"/>
    <property type="molecule type" value="Genomic_DNA"/>
</dbReference>
<dbReference type="InterPro" id="IPR052021">
    <property type="entry name" value="Type-I_RS_S_subunit"/>
</dbReference>
<dbReference type="CDD" id="cd17248">
    <property type="entry name" value="RMtype1_S_AmiI-TRD2-CR2_like"/>
    <property type="match status" value="1"/>
</dbReference>
<dbReference type="Pfam" id="PF01420">
    <property type="entry name" value="Methylase_S"/>
    <property type="match status" value="2"/>
</dbReference>
<evidence type="ECO:0000256" key="1">
    <source>
        <dbReference type="ARBA" id="ARBA00010923"/>
    </source>
</evidence>
<evidence type="ECO:0000256" key="4">
    <source>
        <dbReference type="SAM" id="Coils"/>
    </source>
</evidence>
<dbReference type="InterPro" id="IPR044946">
    <property type="entry name" value="Restrct_endonuc_typeI_TRD_sf"/>
</dbReference>
<dbReference type="SUPFAM" id="SSF116734">
    <property type="entry name" value="DNA methylase specificity domain"/>
    <property type="match status" value="2"/>
</dbReference>
<comment type="similarity">
    <text evidence="1">Belongs to the type-I restriction system S methylase family.</text>
</comment>
<keyword evidence="3" id="KW-0238">DNA-binding</keyword>
<keyword evidence="7" id="KW-0378">Hydrolase</keyword>
<feature type="region of interest" description="Disordered" evidence="5">
    <location>
        <begin position="1"/>
        <end position="29"/>
    </location>
</feature>
<keyword evidence="2" id="KW-0680">Restriction system</keyword>
<accession>A0ABQ3K9N7</accession>
<evidence type="ECO:0000313" key="8">
    <source>
        <dbReference type="Proteomes" id="UP000632154"/>
    </source>
</evidence>
<comment type="caution">
    <text evidence="7">The sequence shown here is derived from an EMBL/GenBank/DDBJ whole genome shotgun (WGS) entry which is preliminary data.</text>
</comment>
<sequence length="415" mass="46067">MGVVRDAEGGKLMAEEGKQKAGGVPEGWREVPIDAVAKRGSGHTPNKGNPDYWNGGIKWVSLADSSKLDNRYITETDKEISLLGIKNSSAVLLTKGTVVLSRDAGVGKSAILAEEMAVSQHFMTWTADEKNTHNIFLYYWLQNKKPEFEAIATGSTIKTIGLPYFKKLNILLPPLPEQRKIAAILSTWDDSLATLTDLIAAKRQQKRGLAEALLTGQKRLPGFEGEWEETRFSSVMQESRISAPDELGKRLTVSLHLKGVSVREERDSSEAGKTIYYRRKTGQFIYGKQNIFRGSLGLVPQELDGYLSSQDLPAFDIAPEYDPAFVFAFFARPKFYEELEKIATGTGSKRVHPEAIYRLSHPLPPLPEQQAIASVLSTLDSEIASLESLKAKVQEQKRGLMDELLTGRVRVKVDE</sequence>
<dbReference type="Gene3D" id="1.10.287.1120">
    <property type="entry name" value="Bipartite methylase S protein"/>
    <property type="match status" value="1"/>
</dbReference>
<keyword evidence="8" id="KW-1185">Reference proteome</keyword>
<dbReference type="InterPro" id="IPR000055">
    <property type="entry name" value="Restrct_endonuc_typeI_TRD"/>
</dbReference>
<evidence type="ECO:0000256" key="5">
    <source>
        <dbReference type="SAM" id="MobiDB-lite"/>
    </source>
</evidence>
<dbReference type="PANTHER" id="PTHR30408">
    <property type="entry name" value="TYPE-1 RESTRICTION ENZYME ECOKI SPECIFICITY PROTEIN"/>
    <property type="match status" value="1"/>
</dbReference>
<reference evidence="8" key="1">
    <citation type="journal article" date="2019" name="Int. J. Syst. Evol. Microbiol.">
        <title>The Global Catalogue of Microorganisms (GCM) 10K type strain sequencing project: providing services to taxonomists for standard genome sequencing and annotation.</title>
        <authorList>
            <consortium name="The Broad Institute Genomics Platform"/>
            <consortium name="The Broad Institute Genome Sequencing Center for Infectious Disease"/>
            <person name="Wu L."/>
            <person name="Ma J."/>
        </authorList>
    </citation>
    <scope>NUCLEOTIDE SEQUENCE [LARGE SCALE GENOMIC DNA]</scope>
    <source>
        <strain evidence="8">CGMCC 1.18439</strain>
    </source>
</reference>
<dbReference type="Proteomes" id="UP000632154">
    <property type="component" value="Unassembled WGS sequence"/>
</dbReference>
<protein>
    <submittedName>
        <fullName evidence="7">Restriction endonuclease subunit S</fullName>
    </submittedName>
</protein>
<evidence type="ECO:0000256" key="2">
    <source>
        <dbReference type="ARBA" id="ARBA00022747"/>
    </source>
</evidence>
<dbReference type="GO" id="GO:0004519">
    <property type="term" value="F:endonuclease activity"/>
    <property type="evidence" value="ECO:0007669"/>
    <property type="project" value="UniProtKB-KW"/>
</dbReference>
<evidence type="ECO:0000259" key="6">
    <source>
        <dbReference type="Pfam" id="PF01420"/>
    </source>
</evidence>
<feature type="compositionally biased region" description="Basic and acidic residues" evidence="5">
    <location>
        <begin position="1"/>
        <end position="19"/>
    </location>
</feature>